<name>A0A239AQQ0_9FLAO</name>
<evidence type="ECO:0000256" key="1">
    <source>
        <dbReference type="SAM" id="Coils"/>
    </source>
</evidence>
<protein>
    <submittedName>
        <fullName evidence="3">Uncharacterized protein</fullName>
    </submittedName>
</protein>
<dbReference type="RefSeq" id="WP_089372337.1">
    <property type="nucleotide sequence ID" value="NZ_BMEP01000006.1"/>
</dbReference>
<evidence type="ECO:0000313" key="4">
    <source>
        <dbReference type="Proteomes" id="UP000198379"/>
    </source>
</evidence>
<dbReference type="OrthoDB" id="723689at2"/>
<proteinExistence type="predicted"/>
<gene>
    <name evidence="3" type="ORF">SAMN06265376_10578</name>
</gene>
<evidence type="ECO:0000313" key="3">
    <source>
        <dbReference type="EMBL" id="SNR98036.1"/>
    </source>
</evidence>
<reference evidence="3 4" key="1">
    <citation type="submission" date="2017-06" db="EMBL/GenBank/DDBJ databases">
        <authorList>
            <person name="Kim H.J."/>
            <person name="Triplett B.A."/>
        </authorList>
    </citation>
    <scope>NUCLEOTIDE SEQUENCE [LARGE SCALE GENOMIC DNA]</scope>
    <source>
        <strain evidence="3 4">DSM 25597</strain>
    </source>
</reference>
<feature type="region of interest" description="Disordered" evidence="2">
    <location>
        <begin position="412"/>
        <end position="432"/>
    </location>
</feature>
<sequence>MNSYNENLHSEIVTSLNNQEIELKKLKGQYDASLLSLYYAEGSRMTAAEKLADANSELKDQENISEQAVIDSDISTNVVRSATNAKDQVATTVTNTAVAAANVQIATNAIVKLASDTGSIYSIVQAANFGGEIYDQSQTVKANMDITAYQAELASQHSMEASATIAEVATSTVADKATATDTSIKTLLDTATAELTAATDTVTASSTDLATANNVEKKAEGDLETVNATKIAAEASYVVSNQELNLNLSVALPTVTPTKSAEKEKYTVSFNAFLSPFPKEDKTTVPPTYTPIQPVDNYYLFLVKNDAKKTFATVNAENIISKTNDTDKKFFIEISAVDDAASYSQEIVVDKLLDSDGEEFVLGDNYVVFMYANLKADYKKKINTFDNYLTAPSATFTVRNLLNVPSNTAVTPSGIPPTKLTDANTSSEDKGPQKLTFSVNQAVVTTKVDYRCIFLPDNKELTKGLLTIGELCAIEAPVSTASQIQDIEETITKLTTEVKGFESDVEKIIKKIEKGAGGKATPKSTAAIEKLKAEKASIDDALNLLIIEIEALEKKKEKLHQDPSGIEVPEHNHTEYEIPGFCFDLSIAEKIPAGSYTPAGESSTGTGGYSIELKSNMTDNFGNRLKKGSSYIPVILAISSDSEKNNKTITNALSDFKKTAPFKKQ</sequence>
<dbReference type="EMBL" id="FZNY01000005">
    <property type="protein sequence ID" value="SNR98036.1"/>
    <property type="molecule type" value="Genomic_DNA"/>
</dbReference>
<dbReference type="AlphaFoldDB" id="A0A239AQQ0"/>
<organism evidence="3 4">
    <name type="scientific">Dokdonia pacifica</name>
    <dbReference type="NCBI Taxonomy" id="1627892"/>
    <lineage>
        <taxon>Bacteria</taxon>
        <taxon>Pseudomonadati</taxon>
        <taxon>Bacteroidota</taxon>
        <taxon>Flavobacteriia</taxon>
        <taxon>Flavobacteriales</taxon>
        <taxon>Flavobacteriaceae</taxon>
        <taxon>Dokdonia</taxon>
    </lineage>
</organism>
<accession>A0A239AQQ0</accession>
<dbReference type="Proteomes" id="UP000198379">
    <property type="component" value="Unassembled WGS sequence"/>
</dbReference>
<feature type="coiled-coil region" evidence="1">
    <location>
        <begin position="528"/>
        <end position="562"/>
    </location>
</feature>
<keyword evidence="1" id="KW-0175">Coiled coil</keyword>
<evidence type="ECO:0000256" key="2">
    <source>
        <dbReference type="SAM" id="MobiDB-lite"/>
    </source>
</evidence>
<keyword evidence="4" id="KW-1185">Reference proteome</keyword>